<dbReference type="PANTHER" id="PTHR46513">
    <property type="entry name" value="VITELLOGENIN RECEPTOR-LIKE PROTEIN-RELATED-RELATED"/>
    <property type="match status" value="1"/>
</dbReference>
<dbReference type="InterPro" id="IPR050778">
    <property type="entry name" value="Cueball_EGF_LRP_Nidogen"/>
</dbReference>
<dbReference type="SMART" id="SM00135">
    <property type="entry name" value="LY"/>
    <property type="match status" value="4"/>
</dbReference>
<feature type="repeat" description="LDL-receptor class B" evidence="1">
    <location>
        <begin position="335"/>
        <end position="377"/>
    </location>
</feature>
<reference evidence="2" key="1">
    <citation type="submission" date="2022-11" db="EMBL/GenBank/DDBJ databases">
        <title>Centuries of genome instability and evolution in soft-shell clam transmissible cancer (bioRxiv).</title>
        <authorList>
            <person name="Hart S.F.M."/>
            <person name="Yonemitsu M.A."/>
            <person name="Giersch R.M."/>
            <person name="Beal B.F."/>
            <person name="Arriagada G."/>
            <person name="Davis B.W."/>
            <person name="Ostrander E.A."/>
            <person name="Goff S.P."/>
            <person name="Metzger M.J."/>
        </authorList>
    </citation>
    <scope>NUCLEOTIDE SEQUENCE</scope>
    <source>
        <strain evidence="2">MELC-2E11</strain>
        <tissue evidence="2">Siphon/mantle</tissue>
    </source>
</reference>
<protein>
    <submittedName>
        <fullName evidence="2">LRP6-like protein</fullName>
    </submittedName>
</protein>
<dbReference type="SUPFAM" id="SSF57184">
    <property type="entry name" value="Growth factor receptor domain"/>
    <property type="match status" value="1"/>
</dbReference>
<feature type="repeat" description="LDL-receptor class B" evidence="1">
    <location>
        <begin position="291"/>
        <end position="334"/>
    </location>
</feature>
<dbReference type="Proteomes" id="UP001164746">
    <property type="component" value="Chromosome 13"/>
</dbReference>
<accession>A0ABY7FLY7</accession>
<dbReference type="InterPro" id="IPR000033">
    <property type="entry name" value="LDLR_classB_rpt"/>
</dbReference>
<dbReference type="PANTHER" id="PTHR46513:SF13">
    <property type="entry name" value="EGF-LIKE DOMAIN-CONTAINING PROTEIN"/>
    <property type="match status" value="1"/>
</dbReference>
<organism evidence="2 3">
    <name type="scientific">Mya arenaria</name>
    <name type="common">Soft-shell clam</name>
    <dbReference type="NCBI Taxonomy" id="6604"/>
    <lineage>
        <taxon>Eukaryota</taxon>
        <taxon>Metazoa</taxon>
        <taxon>Spiralia</taxon>
        <taxon>Lophotrochozoa</taxon>
        <taxon>Mollusca</taxon>
        <taxon>Bivalvia</taxon>
        <taxon>Autobranchia</taxon>
        <taxon>Heteroconchia</taxon>
        <taxon>Euheterodonta</taxon>
        <taxon>Imparidentia</taxon>
        <taxon>Neoheterodontei</taxon>
        <taxon>Myida</taxon>
        <taxon>Myoidea</taxon>
        <taxon>Myidae</taxon>
        <taxon>Mya</taxon>
    </lineage>
</organism>
<dbReference type="Gene3D" id="2.120.10.30">
    <property type="entry name" value="TolB, C-terminal domain"/>
    <property type="match status" value="1"/>
</dbReference>
<sequence>MDKFKYCAYVYLYLSLSTVASLVWTNHSTNEDYPNVGEVDALVPSSCLNFLPLDVTGNKSAVSYSIVSELPVTGGFVVGGGTNGIHATVLNCNSSTIVQNKVNFYTVTVRASDLGSAVDIVLYVIVYNVLDPGMRCNSTRECKPSYVCDTNADLPSCTNAINFACSTNVSQCPTHATCSSGICECADAYTHMGELCYNFPNTNFLLVADIPGFHVIELQNDDFGDRLFNNLSHIATSVVALDYDYARGRVYFTDVGTQSIYSSTIDGQDIQMHIHENISIVDGLAIDADARLLFYTDAGNDIIRKYNIDNLADFQTIISSNLSDPRTIVLDPTNRMLYWTDWGTATIERATHDGLEREILINDFLYYPNGLTIDFIEGRMFWVDAGLDYIGSSNLDGTNISIAVTFTSIHGFGLELYHDLFIMSDWESRSVSFVWRNVSLGEHCGELITPDGTANGTATVYGTIRYLTCNAGYQLNGTGFIRCESDEPINT</sequence>
<dbReference type="Pfam" id="PF00058">
    <property type="entry name" value="Ldl_recept_b"/>
    <property type="match status" value="2"/>
</dbReference>
<evidence type="ECO:0000313" key="3">
    <source>
        <dbReference type="Proteomes" id="UP001164746"/>
    </source>
</evidence>
<gene>
    <name evidence="2" type="ORF">MAR_036892</name>
</gene>
<dbReference type="EMBL" id="CP111024">
    <property type="protein sequence ID" value="WAR23223.1"/>
    <property type="molecule type" value="Genomic_DNA"/>
</dbReference>
<dbReference type="PROSITE" id="PS51120">
    <property type="entry name" value="LDLRB"/>
    <property type="match status" value="3"/>
</dbReference>
<keyword evidence="3" id="KW-1185">Reference proteome</keyword>
<evidence type="ECO:0000256" key="1">
    <source>
        <dbReference type="PROSITE-ProRule" id="PRU00461"/>
    </source>
</evidence>
<feature type="repeat" description="LDL-receptor class B" evidence="1">
    <location>
        <begin position="248"/>
        <end position="290"/>
    </location>
</feature>
<name>A0ABY7FLY7_MYAAR</name>
<proteinExistence type="predicted"/>
<dbReference type="InterPro" id="IPR009030">
    <property type="entry name" value="Growth_fac_rcpt_cys_sf"/>
</dbReference>
<evidence type="ECO:0000313" key="2">
    <source>
        <dbReference type="EMBL" id="WAR23223.1"/>
    </source>
</evidence>
<dbReference type="SUPFAM" id="SSF63825">
    <property type="entry name" value="YWTD domain"/>
    <property type="match status" value="1"/>
</dbReference>
<dbReference type="InterPro" id="IPR011042">
    <property type="entry name" value="6-blade_b-propeller_TolB-like"/>
</dbReference>